<evidence type="ECO:0000256" key="1">
    <source>
        <dbReference type="SAM" id="MobiDB-lite"/>
    </source>
</evidence>
<comment type="caution">
    <text evidence="2">The sequence shown here is derived from an EMBL/GenBank/DDBJ whole genome shotgun (WGS) entry which is preliminary data.</text>
</comment>
<feature type="region of interest" description="Disordered" evidence="1">
    <location>
        <begin position="1"/>
        <end position="49"/>
    </location>
</feature>
<protein>
    <submittedName>
        <fullName evidence="2">Uncharacterized protein</fullName>
    </submittedName>
</protein>
<accession>A0A645JHJ9</accession>
<organism evidence="2">
    <name type="scientific">bioreactor metagenome</name>
    <dbReference type="NCBI Taxonomy" id="1076179"/>
    <lineage>
        <taxon>unclassified sequences</taxon>
        <taxon>metagenomes</taxon>
        <taxon>ecological metagenomes</taxon>
    </lineage>
</organism>
<dbReference type="AlphaFoldDB" id="A0A645JHJ9"/>
<gene>
    <name evidence="2" type="ORF">SDC9_210920</name>
</gene>
<feature type="compositionally biased region" description="Basic and acidic residues" evidence="1">
    <location>
        <begin position="26"/>
        <end position="39"/>
    </location>
</feature>
<evidence type="ECO:0000313" key="2">
    <source>
        <dbReference type="EMBL" id="MPN63165.1"/>
    </source>
</evidence>
<proteinExistence type="predicted"/>
<sequence>MNHAQSDALDRNQLGNGPDHDGDDQTDQKRPEQWHDILGQEKGNQANDK</sequence>
<name>A0A645JHJ9_9ZZZZ</name>
<reference evidence="2" key="1">
    <citation type="submission" date="2019-08" db="EMBL/GenBank/DDBJ databases">
        <authorList>
            <person name="Kucharzyk K."/>
            <person name="Murdoch R.W."/>
            <person name="Higgins S."/>
            <person name="Loffler F."/>
        </authorList>
    </citation>
    <scope>NUCLEOTIDE SEQUENCE</scope>
</reference>
<dbReference type="EMBL" id="VSSQ01142182">
    <property type="protein sequence ID" value="MPN63165.1"/>
    <property type="molecule type" value="Genomic_DNA"/>
</dbReference>